<dbReference type="CDD" id="cd03789">
    <property type="entry name" value="GT9_LPS_heptosyltransferase"/>
    <property type="match status" value="1"/>
</dbReference>
<evidence type="ECO:0000256" key="2">
    <source>
        <dbReference type="ARBA" id="ARBA00022679"/>
    </source>
</evidence>
<evidence type="ECO:0000313" key="3">
    <source>
        <dbReference type="EMBL" id="RXG26402.1"/>
    </source>
</evidence>
<dbReference type="Gene3D" id="3.40.50.2000">
    <property type="entry name" value="Glycogen Phosphorylase B"/>
    <property type="match status" value="2"/>
</dbReference>
<keyword evidence="4" id="KW-1185">Reference proteome</keyword>
<dbReference type="GO" id="GO:0009244">
    <property type="term" value="P:lipopolysaccharide core region biosynthetic process"/>
    <property type="evidence" value="ECO:0007669"/>
    <property type="project" value="TreeGrafter"/>
</dbReference>
<dbReference type="EMBL" id="QOVK01000001">
    <property type="protein sequence ID" value="RXG26402.1"/>
    <property type="molecule type" value="Genomic_DNA"/>
</dbReference>
<dbReference type="Pfam" id="PF01075">
    <property type="entry name" value="Glyco_transf_9"/>
    <property type="match status" value="1"/>
</dbReference>
<proteinExistence type="predicted"/>
<organism evidence="3 4">
    <name type="scientific">Leeuwenhoekiella polynyae</name>
    <dbReference type="NCBI Taxonomy" id="1550906"/>
    <lineage>
        <taxon>Bacteria</taxon>
        <taxon>Pseudomonadati</taxon>
        <taxon>Bacteroidota</taxon>
        <taxon>Flavobacteriia</taxon>
        <taxon>Flavobacteriales</taxon>
        <taxon>Flavobacteriaceae</taxon>
        <taxon>Leeuwenhoekiella</taxon>
    </lineage>
</organism>
<gene>
    <name evidence="3" type="ORF">DSM02_397</name>
</gene>
<keyword evidence="1" id="KW-0328">Glycosyltransferase</keyword>
<dbReference type="PANTHER" id="PTHR30160:SF22">
    <property type="entry name" value="LIPOPOLYSACCHARIDE CORE BIOSYNTHESIS PROTEIN"/>
    <property type="match status" value="1"/>
</dbReference>
<dbReference type="AlphaFoldDB" id="A0A4Q0PHA9"/>
<name>A0A4Q0PHA9_9FLAO</name>
<sequence>MPSPKAPHILCIRFSAMGDVAMTVPVLLALTRQYPELKITVLSKPFFAPFFNGIQNVTFYGADVKEEYKGVCGLFKLYKTLKPKQFTAVADLHNVLRSNVLLSFFRLRGTKNAQIDKGRAEKKALTQETNKVFKPLKSTHQRYADVFEELGFPVDLKGEEVLPKQKLSNTVSQALGNEPFKWLGIAPFAAHDGKKYPLELLDVLLADLASKKYKIILFGGGAKEQQLLNAFESKYKNVVNVAGKFSFAEELALISHLDAMLAMDSGNGHMAALFGVPTVTLWGVTHPYLGFAPYMQPEENQLKADREEYPAIPTSAYGNKVPEGYDKVMQSIKPKTIFNRLIQILD</sequence>
<dbReference type="InterPro" id="IPR051199">
    <property type="entry name" value="LPS_LOS_Heptosyltrfase"/>
</dbReference>
<reference evidence="3 4" key="1">
    <citation type="submission" date="2018-07" db="EMBL/GenBank/DDBJ databases">
        <title>Leeuwenhoekiella genomics.</title>
        <authorList>
            <person name="Tahon G."/>
            <person name="Willems A."/>
        </authorList>
    </citation>
    <scope>NUCLEOTIDE SEQUENCE [LARGE SCALE GENOMIC DNA]</scope>
    <source>
        <strain evidence="3 4">LMG 29608</strain>
    </source>
</reference>
<accession>A0A4Q0PHA9</accession>
<evidence type="ECO:0000256" key="1">
    <source>
        <dbReference type="ARBA" id="ARBA00022676"/>
    </source>
</evidence>
<dbReference type="SUPFAM" id="SSF53756">
    <property type="entry name" value="UDP-Glycosyltransferase/glycogen phosphorylase"/>
    <property type="match status" value="1"/>
</dbReference>
<dbReference type="GO" id="GO:0008713">
    <property type="term" value="F:ADP-heptose-lipopolysaccharide heptosyltransferase activity"/>
    <property type="evidence" value="ECO:0007669"/>
    <property type="project" value="TreeGrafter"/>
</dbReference>
<keyword evidence="2 3" id="KW-0808">Transferase</keyword>
<dbReference type="PANTHER" id="PTHR30160">
    <property type="entry name" value="TETRAACYLDISACCHARIDE 4'-KINASE-RELATED"/>
    <property type="match status" value="1"/>
</dbReference>
<dbReference type="GO" id="GO:0005829">
    <property type="term" value="C:cytosol"/>
    <property type="evidence" value="ECO:0007669"/>
    <property type="project" value="TreeGrafter"/>
</dbReference>
<comment type="caution">
    <text evidence="3">The sequence shown here is derived from an EMBL/GenBank/DDBJ whole genome shotgun (WGS) entry which is preliminary data.</text>
</comment>
<dbReference type="Proteomes" id="UP000289859">
    <property type="component" value="Unassembled WGS sequence"/>
</dbReference>
<protein>
    <submittedName>
        <fullName evidence="3">ADP-heptose:LPS heptosyltransferase</fullName>
    </submittedName>
</protein>
<dbReference type="RefSeq" id="WP_128764063.1">
    <property type="nucleotide sequence ID" value="NZ_JBHUOO010000003.1"/>
</dbReference>
<dbReference type="OrthoDB" id="9768048at2"/>
<dbReference type="InterPro" id="IPR002201">
    <property type="entry name" value="Glyco_trans_9"/>
</dbReference>
<evidence type="ECO:0000313" key="4">
    <source>
        <dbReference type="Proteomes" id="UP000289859"/>
    </source>
</evidence>